<dbReference type="InterPro" id="IPR013757">
    <property type="entry name" value="Topo_IIA_A_a_sf"/>
</dbReference>
<dbReference type="Proteomes" id="UP000320693">
    <property type="component" value="Unassembled WGS sequence"/>
</dbReference>
<gene>
    <name evidence="1" type="ORF">PSA01_05770</name>
</gene>
<dbReference type="Gene3D" id="1.10.268.10">
    <property type="entry name" value="Topoisomerase, domain 3"/>
    <property type="match status" value="1"/>
</dbReference>
<name>A0ABQ0RSW7_9PSEU</name>
<proteinExistence type="predicted"/>
<evidence type="ECO:0000313" key="2">
    <source>
        <dbReference type="Proteomes" id="UP000320693"/>
    </source>
</evidence>
<evidence type="ECO:0008006" key="3">
    <source>
        <dbReference type="Google" id="ProtNLM"/>
    </source>
</evidence>
<organism evidence="1 2">
    <name type="scientific">Pseudonocardia saturnea</name>
    <dbReference type="NCBI Taxonomy" id="33909"/>
    <lineage>
        <taxon>Bacteria</taxon>
        <taxon>Bacillati</taxon>
        <taxon>Actinomycetota</taxon>
        <taxon>Actinomycetes</taxon>
        <taxon>Pseudonocardiales</taxon>
        <taxon>Pseudonocardiaceae</taxon>
        <taxon>Pseudonocardia</taxon>
    </lineage>
</organism>
<sequence length="149" mass="16420">MSTSGPAPIPPDPAHLAMDRSLLVRTAPTRWRECHAGRMDPADQAHQAHQAHQVDMATQRLAVLDAVVMAQDRYAEVSDAIAASADRYAARAAISRLLGVREDMAARAITELVWFRLTVADRRQTREERDEIIAELRAAGVEPTWSSAP</sequence>
<reference evidence="1 2" key="1">
    <citation type="submission" date="2019-06" db="EMBL/GenBank/DDBJ databases">
        <title>Whole genome shotgun sequence of Pseudonocardia saturnea NBRC 14499.</title>
        <authorList>
            <person name="Hosoyama A."/>
            <person name="Uohara A."/>
            <person name="Ohji S."/>
            <person name="Ichikawa N."/>
        </authorList>
    </citation>
    <scope>NUCLEOTIDE SEQUENCE [LARGE SCALE GENOMIC DNA]</scope>
    <source>
        <strain evidence="1 2">NBRC 14499</strain>
    </source>
</reference>
<accession>A0ABQ0RSW7</accession>
<keyword evidence="2" id="KW-1185">Reference proteome</keyword>
<dbReference type="EMBL" id="BJNH01000006">
    <property type="protein sequence ID" value="GEC23548.1"/>
    <property type="molecule type" value="Genomic_DNA"/>
</dbReference>
<evidence type="ECO:0000313" key="1">
    <source>
        <dbReference type="EMBL" id="GEC23548.1"/>
    </source>
</evidence>
<comment type="caution">
    <text evidence="1">The sequence shown here is derived from an EMBL/GenBank/DDBJ whole genome shotgun (WGS) entry which is preliminary data.</text>
</comment>
<protein>
    <recommendedName>
        <fullName evidence="3">DNA topoisomerase (ATP-hydrolyzing)</fullName>
    </recommendedName>
</protein>